<dbReference type="EMBL" id="JBEPLW010000026">
    <property type="protein sequence ID" value="MET3576577.1"/>
    <property type="molecule type" value="Genomic_DNA"/>
</dbReference>
<reference evidence="2 3" key="1">
    <citation type="submission" date="2024-06" db="EMBL/GenBank/DDBJ databases">
        <title>Genomic Encyclopedia of Type Strains, Phase IV (KMG-IV): sequencing the most valuable type-strain genomes for metagenomic binning, comparative biology and taxonomic classification.</title>
        <authorList>
            <person name="Goeker M."/>
        </authorList>
    </citation>
    <scope>NUCLEOTIDE SEQUENCE [LARGE SCALE GENOMIC DNA]</scope>
    <source>
        <strain evidence="2 3">DSM 26128</strain>
    </source>
</reference>
<keyword evidence="3" id="KW-1185">Reference proteome</keyword>
<sequence length="424" mass="49822">MYEKIFKEIVSMMHHDYAGYTDKKGWDNPEFYEKEIQVLENRNELTPLKFVDLVQDYLLDFKDPHLFFNLTEPEQEVDHGFRARRYQDKLFVTSLSGETRLTPGDAILSLDHIPVQELAETHRRELMENKAEREDWRQVIPKYLTAQIEEMSGNTRTLDLRKYRKSEYVPQHTVQQVDDHTLLMTLTDFFDPTPINGLLETYQEELENSRNLIIDVRRNLGGSTLSYKQLEKYLFPEGSNQVDFSFYHMKVNCTERNADLIIKSIEDELDHVDDESYRNALMEWKEQTWEKHRGKGFVSFEEDSSDSDYMVTGQPFPENIIVLIDNYCGSAGDIFAYLCKQSPKVTMIGRPTMGVNDYSNLSEMVWDHQFKLMYATSRLTQLDSREQNAEQGIRPDVYIPWTPEHIHQDQDMEKALAMLVTDAL</sequence>
<protein>
    <recommendedName>
        <fullName evidence="1">Tail specific protease domain-containing protein</fullName>
    </recommendedName>
</protein>
<dbReference type="SUPFAM" id="SSF52096">
    <property type="entry name" value="ClpP/crotonase"/>
    <property type="match status" value="1"/>
</dbReference>
<feature type="domain" description="Tail specific protease" evidence="1">
    <location>
        <begin position="197"/>
        <end position="398"/>
    </location>
</feature>
<gene>
    <name evidence="2" type="ORF">ABID49_002506</name>
</gene>
<evidence type="ECO:0000313" key="3">
    <source>
        <dbReference type="Proteomes" id="UP001549099"/>
    </source>
</evidence>
<dbReference type="Pfam" id="PF03572">
    <property type="entry name" value="Peptidase_S41"/>
    <property type="match status" value="1"/>
</dbReference>
<dbReference type="InterPro" id="IPR029045">
    <property type="entry name" value="ClpP/crotonase-like_dom_sf"/>
</dbReference>
<accession>A0ABV2GEX9</accession>
<evidence type="ECO:0000259" key="1">
    <source>
        <dbReference type="Pfam" id="PF03572"/>
    </source>
</evidence>
<dbReference type="Gene3D" id="3.90.226.10">
    <property type="entry name" value="2-enoyl-CoA Hydratase, Chain A, domain 1"/>
    <property type="match status" value="1"/>
</dbReference>
<dbReference type="InterPro" id="IPR005151">
    <property type="entry name" value="Tail-specific_protease"/>
</dbReference>
<comment type="caution">
    <text evidence="2">The sequence shown here is derived from an EMBL/GenBank/DDBJ whole genome shotgun (WGS) entry which is preliminary data.</text>
</comment>
<dbReference type="RefSeq" id="WP_354198739.1">
    <property type="nucleotide sequence ID" value="NZ_JBEPLW010000026.1"/>
</dbReference>
<dbReference type="Proteomes" id="UP001549099">
    <property type="component" value="Unassembled WGS sequence"/>
</dbReference>
<name>A0ABV2GEX9_9BACL</name>
<proteinExistence type="predicted"/>
<organism evidence="2 3">
    <name type="scientific">Bhargavaea ullalensis</name>
    <dbReference type="NCBI Taxonomy" id="1265685"/>
    <lineage>
        <taxon>Bacteria</taxon>
        <taxon>Bacillati</taxon>
        <taxon>Bacillota</taxon>
        <taxon>Bacilli</taxon>
        <taxon>Bacillales</taxon>
        <taxon>Caryophanaceae</taxon>
        <taxon>Bhargavaea</taxon>
    </lineage>
</organism>
<evidence type="ECO:0000313" key="2">
    <source>
        <dbReference type="EMBL" id="MET3576577.1"/>
    </source>
</evidence>